<evidence type="ECO:0000256" key="8">
    <source>
        <dbReference type="SAM" id="Phobius"/>
    </source>
</evidence>
<dbReference type="InterPro" id="IPR000537">
    <property type="entry name" value="UbiA_prenyltransferase"/>
</dbReference>
<keyword evidence="10" id="KW-1185">Reference proteome</keyword>
<dbReference type="Proteomes" id="UP001383192">
    <property type="component" value="Unassembled WGS sequence"/>
</dbReference>
<organism evidence="9 10">
    <name type="scientific">Paramarasmius palmivorus</name>
    <dbReference type="NCBI Taxonomy" id="297713"/>
    <lineage>
        <taxon>Eukaryota</taxon>
        <taxon>Fungi</taxon>
        <taxon>Dikarya</taxon>
        <taxon>Basidiomycota</taxon>
        <taxon>Agaricomycotina</taxon>
        <taxon>Agaricomycetes</taxon>
        <taxon>Agaricomycetidae</taxon>
        <taxon>Agaricales</taxon>
        <taxon>Marasmiineae</taxon>
        <taxon>Marasmiaceae</taxon>
        <taxon>Paramarasmius</taxon>
    </lineage>
</organism>
<comment type="cofactor">
    <cofactor evidence="1">
        <name>Mg(2+)</name>
        <dbReference type="ChEBI" id="CHEBI:18420"/>
    </cofactor>
</comment>
<dbReference type="Gene3D" id="1.10.357.140">
    <property type="entry name" value="UbiA prenyltransferase"/>
    <property type="match status" value="1"/>
</dbReference>
<keyword evidence="7 8" id="KW-0472">Membrane</keyword>
<feature type="transmembrane region" description="Helical" evidence="8">
    <location>
        <begin position="189"/>
        <end position="207"/>
    </location>
</feature>
<accession>A0AAW0ALL7</accession>
<feature type="transmembrane region" description="Helical" evidence="8">
    <location>
        <begin position="227"/>
        <end position="245"/>
    </location>
</feature>
<evidence type="ECO:0000256" key="5">
    <source>
        <dbReference type="ARBA" id="ARBA00022692"/>
    </source>
</evidence>
<keyword evidence="4 9" id="KW-0808">Transferase</keyword>
<dbReference type="EC" id="2.5.1.39" evidence="9"/>
<keyword evidence="5 8" id="KW-0812">Transmembrane</keyword>
<keyword evidence="6 8" id="KW-1133">Transmembrane helix</keyword>
<comment type="subcellular location">
    <subcellularLocation>
        <location evidence="2">Membrane</location>
        <topology evidence="2">Multi-pass membrane protein</topology>
    </subcellularLocation>
</comment>
<feature type="transmembrane region" description="Helical" evidence="8">
    <location>
        <begin position="87"/>
        <end position="107"/>
    </location>
</feature>
<dbReference type="GO" id="GO:0006744">
    <property type="term" value="P:ubiquinone biosynthetic process"/>
    <property type="evidence" value="ECO:0007669"/>
    <property type="project" value="TreeGrafter"/>
</dbReference>
<dbReference type="GO" id="GO:0008412">
    <property type="term" value="F:4-hydroxybenzoate polyprenyltransferase activity"/>
    <property type="evidence" value="ECO:0007669"/>
    <property type="project" value="UniProtKB-EC"/>
</dbReference>
<dbReference type="PANTHER" id="PTHR11048">
    <property type="entry name" value="PRENYLTRANSFERASES"/>
    <property type="match status" value="1"/>
</dbReference>
<name>A0AAW0ALL7_9AGAR</name>
<gene>
    <name evidence="9" type="primary">COQ2_3</name>
    <name evidence="9" type="ORF">VNI00_019428</name>
</gene>
<reference evidence="9 10" key="1">
    <citation type="submission" date="2024-01" db="EMBL/GenBank/DDBJ databases">
        <title>A draft genome for a cacao thread blight-causing isolate of Paramarasmius palmivorus.</title>
        <authorList>
            <person name="Baruah I.K."/>
            <person name="Bukari Y."/>
            <person name="Amoako-Attah I."/>
            <person name="Meinhardt L.W."/>
            <person name="Bailey B.A."/>
            <person name="Cohen S.P."/>
        </authorList>
    </citation>
    <scope>NUCLEOTIDE SEQUENCE [LARGE SCALE GENOMIC DNA]</scope>
    <source>
        <strain evidence="9 10">GH-12</strain>
    </source>
</reference>
<dbReference type="Pfam" id="PF01040">
    <property type="entry name" value="UbiA"/>
    <property type="match status" value="1"/>
</dbReference>
<comment type="caution">
    <text evidence="9">The sequence shown here is derived from an EMBL/GenBank/DDBJ whole genome shotgun (WGS) entry which is preliminary data.</text>
</comment>
<dbReference type="GO" id="GO:0005743">
    <property type="term" value="C:mitochondrial inner membrane"/>
    <property type="evidence" value="ECO:0007669"/>
    <property type="project" value="TreeGrafter"/>
</dbReference>
<evidence type="ECO:0000256" key="1">
    <source>
        <dbReference type="ARBA" id="ARBA00001946"/>
    </source>
</evidence>
<dbReference type="InterPro" id="IPR044878">
    <property type="entry name" value="UbiA_sf"/>
</dbReference>
<dbReference type="CDD" id="cd13959">
    <property type="entry name" value="PT_UbiA_COQ2"/>
    <property type="match status" value="1"/>
</dbReference>
<feature type="transmembrane region" description="Helical" evidence="8">
    <location>
        <begin position="44"/>
        <end position="64"/>
    </location>
</feature>
<dbReference type="PANTHER" id="PTHR11048:SF28">
    <property type="entry name" value="4-HYDROXYBENZOATE POLYPRENYLTRANSFERASE, MITOCHONDRIAL"/>
    <property type="match status" value="1"/>
</dbReference>
<dbReference type="FunFam" id="1.20.120.1780:FF:000001">
    <property type="entry name" value="4-hydroxybenzoate octaprenyltransferase"/>
    <property type="match status" value="1"/>
</dbReference>
<evidence type="ECO:0000256" key="3">
    <source>
        <dbReference type="ARBA" id="ARBA00005985"/>
    </source>
</evidence>
<evidence type="ECO:0000256" key="2">
    <source>
        <dbReference type="ARBA" id="ARBA00004141"/>
    </source>
</evidence>
<evidence type="ECO:0000313" key="10">
    <source>
        <dbReference type="Proteomes" id="UP001383192"/>
    </source>
</evidence>
<evidence type="ECO:0000256" key="4">
    <source>
        <dbReference type="ARBA" id="ARBA00022679"/>
    </source>
</evidence>
<evidence type="ECO:0000256" key="6">
    <source>
        <dbReference type="ARBA" id="ARBA00022989"/>
    </source>
</evidence>
<sequence>MGGKCSDPLRIMTIDDILDYDIDEKVERTRNRCIPRGAISPQRAWLFFAIQAVVGVYIAFTFLAEKSLRVSVAVWPLYVIYPTCKRWMCFAPIPLGLMFNVGVFMGWSDLNPTGDIDWDKLIPIYTGACLWTFTYETVYQHQDKVDDAKLGIYSPALFFGSFTIPTCTMTAASFIGLLYYGGHCNHQGISFYVVTTIAGARLLQTLVYTDVDRPNDCKNMFLATPEIGRIILFGFILDAVVNRLINGIPL</sequence>
<comment type="similarity">
    <text evidence="3">Belongs to the UbiA prenyltransferase family.</text>
</comment>
<evidence type="ECO:0000313" key="9">
    <source>
        <dbReference type="EMBL" id="KAK7014079.1"/>
    </source>
</evidence>
<proteinExistence type="inferred from homology"/>
<dbReference type="InterPro" id="IPR039653">
    <property type="entry name" value="Prenyltransferase"/>
</dbReference>
<protein>
    <submittedName>
        <fullName evidence="9">Para-hydroxybenzoate--polyprenyltransferase, mitochondrial (PHB:polyprenyltransferase)</fullName>
        <ecNumber evidence="9">2.5.1.39</ecNumber>
    </submittedName>
</protein>
<feature type="transmembrane region" description="Helical" evidence="8">
    <location>
        <begin position="156"/>
        <end position="180"/>
    </location>
</feature>
<evidence type="ECO:0000256" key="7">
    <source>
        <dbReference type="ARBA" id="ARBA00023136"/>
    </source>
</evidence>
<dbReference type="AlphaFoldDB" id="A0AAW0ALL7"/>
<dbReference type="EMBL" id="JAYKXP010000377">
    <property type="protein sequence ID" value="KAK7014079.1"/>
    <property type="molecule type" value="Genomic_DNA"/>
</dbReference>